<keyword evidence="1" id="KW-0175">Coiled coil</keyword>
<dbReference type="Proteomes" id="UP000243688">
    <property type="component" value="Unassembled WGS sequence"/>
</dbReference>
<evidence type="ECO:0000256" key="1">
    <source>
        <dbReference type="SAM" id="Coils"/>
    </source>
</evidence>
<protein>
    <recommendedName>
        <fullName evidence="2">Sporulation membrane protein YtrI C-terminal domain-containing protein</fullName>
    </recommendedName>
</protein>
<feature type="domain" description="Sporulation membrane protein YtrI C-terminal" evidence="2">
    <location>
        <begin position="77"/>
        <end position="158"/>
    </location>
</feature>
<proteinExistence type="predicted"/>
<gene>
    <name evidence="3" type="ORF">BLM47_01605</name>
</gene>
<evidence type="ECO:0000313" key="4">
    <source>
        <dbReference type="Proteomes" id="UP000243688"/>
    </source>
</evidence>
<dbReference type="EMBL" id="MOXJ01000002">
    <property type="protein sequence ID" value="PDO11466.1"/>
    <property type="molecule type" value="Genomic_DNA"/>
</dbReference>
<comment type="caution">
    <text evidence="3">The sequence shown here is derived from an EMBL/GenBank/DDBJ whole genome shotgun (WGS) entry which is preliminary data.</text>
</comment>
<dbReference type="Pfam" id="PF26347">
    <property type="entry name" value="YtrI_sporulation"/>
    <property type="match status" value="1"/>
</dbReference>
<evidence type="ECO:0000259" key="2">
    <source>
        <dbReference type="Pfam" id="PF26347"/>
    </source>
</evidence>
<reference evidence="3 4" key="1">
    <citation type="submission" date="2016-12" db="EMBL/GenBank/DDBJ databases">
        <title>Candidatus Reconcilibacillus cellulovorans genome.</title>
        <authorList>
            <person name="Kolinko S."/>
            <person name="Wu Y.-W."/>
            <person name="Tachea F."/>
            <person name="Denzel E."/>
            <person name="Hiras J."/>
            <person name="Baecker N."/>
            <person name="Chan L.J."/>
            <person name="Eichorst S.A."/>
            <person name="Frey D."/>
            <person name="Adams P.D."/>
            <person name="Pray T."/>
            <person name="Tanjore D."/>
            <person name="Petzold C.J."/>
            <person name="Gladden J.M."/>
            <person name="Simmons B.A."/>
            <person name="Singer S.W."/>
        </authorList>
    </citation>
    <scope>NUCLEOTIDE SEQUENCE [LARGE SCALE GENOMIC DNA]</scope>
    <source>
        <strain evidence="3">JTherm</strain>
    </source>
</reference>
<feature type="coiled-coil region" evidence="1">
    <location>
        <begin position="43"/>
        <end position="70"/>
    </location>
</feature>
<dbReference type="AlphaFoldDB" id="A0A2A6E3R5"/>
<dbReference type="InterPro" id="IPR058620">
    <property type="entry name" value="YtrI_C"/>
</dbReference>
<sequence>MRVPAFDRIWLQGLGLFLLGTVTGAVALMIVHQANYSVLATENTRLAGENRRLTEELEDMKNQASRHSVIASVLAHVETRDGSPLGELVRTELKRQIENELKVYRGKPVQLLTDPRYFDFEIVRRLLSKPFRVGQGEYAVELRAVFLVRSDLHVWVRAAPSSPP</sequence>
<accession>A0A2A6E3R5</accession>
<organism evidence="3 4">
    <name type="scientific">Candidatus Reconcilbacillus cellulovorans</name>
    <dbReference type="NCBI Taxonomy" id="1906605"/>
    <lineage>
        <taxon>Bacteria</taxon>
        <taxon>Bacillati</taxon>
        <taxon>Bacillota</taxon>
        <taxon>Bacilli</taxon>
        <taxon>Bacillales</taxon>
        <taxon>Paenibacillaceae</taxon>
        <taxon>Candidatus Reconcilbacillus</taxon>
    </lineage>
</organism>
<name>A0A2A6E3R5_9BACL</name>
<evidence type="ECO:0000313" key="3">
    <source>
        <dbReference type="EMBL" id="PDO11466.1"/>
    </source>
</evidence>